<feature type="transmembrane region" description="Helical" evidence="2">
    <location>
        <begin position="82"/>
        <end position="104"/>
    </location>
</feature>
<proteinExistence type="predicted"/>
<gene>
    <name evidence="3" type="ORF">NHX12_025398</name>
</gene>
<evidence type="ECO:0000256" key="2">
    <source>
        <dbReference type="SAM" id="Phobius"/>
    </source>
</evidence>
<comment type="caution">
    <text evidence="3">The sequence shown here is derived from an EMBL/GenBank/DDBJ whole genome shotgun (WGS) entry which is preliminary data.</text>
</comment>
<reference evidence="3" key="1">
    <citation type="submission" date="2022-07" db="EMBL/GenBank/DDBJ databases">
        <title>Chromosome-level genome of Muraenolepis orangiensis.</title>
        <authorList>
            <person name="Kim J."/>
        </authorList>
    </citation>
    <scope>NUCLEOTIDE SEQUENCE</scope>
    <source>
        <strain evidence="3">KU_S4_2022</strain>
        <tissue evidence="3">Muscle</tissue>
    </source>
</reference>
<feature type="region of interest" description="Disordered" evidence="1">
    <location>
        <begin position="1"/>
        <end position="22"/>
    </location>
</feature>
<dbReference type="Gene3D" id="1.20.1070.10">
    <property type="entry name" value="Rhodopsin 7-helix transmembrane proteins"/>
    <property type="match status" value="1"/>
</dbReference>
<feature type="transmembrane region" description="Helical" evidence="2">
    <location>
        <begin position="200"/>
        <end position="221"/>
    </location>
</feature>
<name>A0A9Q0IS83_9TELE</name>
<accession>A0A9Q0IS83</accession>
<dbReference type="PANTHER" id="PTHR37680:SF1">
    <property type="entry name" value="C130050O18RIK PROTEIN"/>
    <property type="match status" value="1"/>
</dbReference>
<feature type="transmembrane region" description="Helical" evidence="2">
    <location>
        <begin position="282"/>
        <end position="301"/>
    </location>
</feature>
<dbReference type="EMBL" id="JANIIK010000040">
    <property type="protein sequence ID" value="KAJ3608350.1"/>
    <property type="molecule type" value="Genomic_DNA"/>
</dbReference>
<feature type="compositionally biased region" description="Pro residues" evidence="1">
    <location>
        <begin position="10"/>
        <end position="20"/>
    </location>
</feature>
<keyword evidence="2" id="KW-0472">Membrane</keyword>
<sequence length="348" mass="37516">MEPQSTITPEPFPTSKPSPSLPSLVLDNSTSTDFNIDIIAANDLISTANHIYAFLAALSLVSACFLLYSFTQTYKAQRRMAWLDCLFGTFCGSQLLLVLLSLWSVAYRPFYLPAPQLACAALSFSVNVASLCGLLLLALMAYVLTFDPPSHALLRRPGVSVSLVALASVPSSVVLAAVRWPGQEGTHCIVDPLANGLSYALAKLCLSFIVPCFLLLGLLIAGCVHQWKSRGRFLSGSEEGPVFLTLAVVLLFCQLFYDVVLLRGGTGPGEDGMAFRKALLSVAESVLFAGSAVSLLLVLFLHRSSRDSLKGALRQVRDCCHSLGGTRAHRHITPPHIEITDTLPDYNS</sequence>
<organism evidence="3 4">
    <name type="scientific">Muraenolepis orangiensis</name>
    <name type="common">Patagonian moray cod</name>
    <dbReference type="NCBI Taxonomy" id="630683"/>
    <lineage>
        <taxon>Eukaryota</taxon>
        <taxon>Metazoa</taxon>
        <taxon>Chordata</taxon>
        <taxon>Craniata</taxon>
        <taxon>Vertebrata</taxon>
        <taxon>Euteleostomi</taxon>
        <taxon>Actinopterygii</taxon>
        <taxon>Neopterygii</taxon>
        <taxon>Teleostei</taxon>
        <taxon>Neoteleostei</taxon>
        <taxon>Acanthomorphata</taxon>
        <taxon>Zeiogadaria</taxon>
        <taxon>Gadariae</taxon>
        <taxon>Gadiformes</taxon>
        <taxon>Muraenolepidoidei</taxon>
        <taxon>Muraenolepididae</taxon>
        <taxon>Muraenolepis</taxon>
    </lineage>
</organism>
<feature type="transmembrane region" description="Helical" evidence="2">
    <location>
        <begin position="124"/>
        <end position="146"/>
    </location>
</feature>
<keyword evidence="2" id="KW-1133">Transmembrane helix</keyword>
<keyword evidence="2" id="KW-0812">Transmembrane</keyword>
<evidence type="ECO:0000313" key="3">
    <source>
        <dbReference type="EMBL" id="KAJ3608350.1"/>
    </source>
</evidence>
<feature type="transmembrane region" description="Helical" evidence="2">
    <location>
        <begin position="51"/>
        <end position="70"/>
    </location>
</feature>
<evidence type="ECO:0000313" key="4">
    <source>
        <dbReference type="Proteomes" id="UP001148018"/>
    </source>
</evidence>
<feature type="transmembrane region" description="Helical" evidence="2">
    <location>
        <begin position="242"/>
        <end position="262"/>
    </location>
</feature>
<keyword evidence="4" id="KW-1185">Reference proteome</keyword>
<dbReference type="AlphaFoldDB" id="A0A9Q0IS83"/>
<protein>
    <submittedName>
        <fullName evidence="3">Uncharacterized protein</fullName>
    </submittedName>
</protein>
<evidence type="ECO:0000256" key="1">
    <source>
        <dbReference type="SAM" id="MobiDB-lite"/>
    </source>
</evidence>
<dbReference type="SUPFAM" id="SSF81321">
    <property type="entry name" value="Family A G protein-coupled receptor-like"/>
    <property type="match status" value="1"/>
</dbReference>
<dbReference type="PANTHER" id="PTHR37680">
    <property type="entry name" value="C130050O18RIK PROTEIN"/>
    <property type="match status" value="1"/>
</dbReference>
<feature type="transmembrane region" description="Helical" evidence="2">
    <location>
        <begin position="158"/>
        <end position="180"/>
    </location>
</feature>
<dbReference type="OrthoDB" id="9943240at2759"/>
<dbReference type="Proteomes" id="UP001148018">
    <property type="component" value="Unassembled WGS sequence"/>
</dbReference>